<evidence type="ECO:0000256" key="1">
    <source>
        <dbReference type="ARBA" id="ARBA00008853"/>
    </source>
</evidence>
<gene>
    <name evidence="4" type="ORF">WHH00_09905</name>
</gene>
<dbReference type="InterPro" id="IPR013658">
    <property type="entry name" value="SGL"/>
</dbReference>
<dbReference type="InterPro" id="IPR051262">
    <property type="entry name" value="SMP-30/CGR1_Lactonase"/>
</dbReference>
<dbReference type="PANTHER" id="PTHR47572:SF4">
    <property type="entry name" value="LACTONASE DRP35"/>
    <property type="match status" value="1"/>
</dbReference>
<accession>A0ABZ2RHW7</accession>
<dbReference type="Gene3D" id="2.120.10.30">
    <property type="entry name" value="TolB, C-terminal domain"/>
    <property type="match status" value="1"/>
</dbReference>
<feature type="domain" description="SMP-30/Gluconolactonase/LRE-like region" evidence="3">
    <location>
        <begin position="19"/>
        <end position="274"/>
    </location>
</feature>
<evidence type="ECO:0000313" key="4">
    <source>
        <dbReference type="EMBL" id="WXK95088.1"/>
    </source>
</evidence>
<keyword evidence="2" id="KW-0378">Hydrolase</keyword>
<comment type="similarity">
    <text evidence="1">Belongs to the SMP-30/CGR1 family.</text>
</comment>
<proteinExistence type="inferred from homology"/>
<evidence type="ECO:0000313" key="5">
    <source>
        <dbReference type="Proteomes" id="UP001623384"/>
    </source>
</evidence>
<evidence type="ECO:0000259" key="3">
    <source>
        <dbReference type="Pfam" id="PF08450"/>
    </source>
</evidence>
<dbReference type="InterPro" id="IPR011042">
    <property type="entry name" value="6-blade_b-propeller_TolB-like"/>
</dbReference>
<name>A0ABZ2RHW7_9MICC</name>
<keyword evidence="5" id="KW-1185">Reference proteome</keyword>
<dbReference type="Pfam" id="PF08450">
    <property type="entry name" value="SGL"/>
    <property type="match status" value="1"/>
</dbReference>
<dbReference type="Proteomes" id="UP001623384">
    <property type="component" value="Chromosome"/>
</dbReference>
<dbReference type="EMBL" id="CP148033">
    <property type="protein sequence ID" value="WXK95088.1"/>
    <property type="molecule type" value="Genomic_DNA"/>
</dbReference>
<sequence length="297" mass="31667">MGGGFTEGRLECLSTGSVWAEGPVWVPSSQTLRWSDIPNNRILEFTAATGATREYATDAGYTNGRTLDADGSVVQCSHGRRRVERDVGGTVTGLVDSFQGRRLNSPNDVVIARDSSIWFTDPPYGILPGTKEGHEGEQEYGGCYVFRFEPASGTLTAVVTDLVYPNGLAFSPDESVLYVTDTAGPAHGVPLRIASYSVLDGACKRRASAVELGEDHAADGLRVDVQGRIWTSAGAEVRVYSPSFGLLDTIEVPEKVSNVCFGGPDGQDLYITATTSLYRIRTTTRDAAARAATSAGN</sequence>
<evidence type="ECO:0000256" key="2">
    <source>
        <dbReference type="ARBA" id="ARBA00022801"/>
    </source>
</evidence>
<organism evidence="4 5">
    <name type="scientific">Pseudarthrobacter quantipunctorum</name>
    <dbReference type="NCBI Taxonomy" id="3128980"/>
    <lineage>
        <taxon>Bacteria</taxon>
        <taxon>Bacillati</taxon>
        <taxon>Actinomycetota</taxon>
        <taxon>Actinomycetes</taxon>
        <taxon>Micrococcales</taxon>
        <taxon>Micrococcaceae</taxon>
        <taxon>Pseudarthrobacter</taxon>
    </lineage>
</organism>
<dbReference type="PANTHER" id="PTHR47572">
    <property type="entry name" value="LIPOPROTEIN-RELATED"/>
    <property type="match status" value="1"/>
</dbReference>
<dbReference type="SUPFAM" id="SSF63829">
    <property type="entry name" value="Calcium-dependent phosphotriesterase"/>
    <property type="match status" value="1"/>
</dbReference>
<protein>
    <submittedName>
        <fullName evidence="4">SMP-30/gluconolactonase/LRE family protein</fullName>
    </submittedName>
</protein>
<reference evidence="4 5" key="1">
    <citation type="submission" date="2024-03" db="EMBL/GenBank/DDBJ databases">
        <title>Rhodococcus navarretei sp. nov. and Pseudarthrobacter quantumdoti sp. nov., two new species with the ability to biosynthesize Quantum Dots isolated from soil samples at Union Glacier, Antarctica.</title>
        <authorList>
            <person name="Vargas M."/>
        </authorList>
    </citation>
    <scope>NUCLEOTIDE SEQUENCE [LARGE SCALE GENOMIC DNA]</scope>
    <source>
        <strain evidence="4 5">RC-2-3</strain>
    </source>
</reference>
<dbReference type="RefSeq" id="WP_406638432.1">
    <property type="nucleotide sequence ID" value="NZ_CP148033.1"/>
</dbReference>
<dbReference type="InterPro" id="IPR005511">
    <property type="entry name" value="SMP-30"/>
</dbReference>
<dbReference type="PRINTS" id="PR01790">
    <property type="entry name" value="SMP30FAMILY"/>
</dbReference>